<evidence type="ECO:0000313" key="11">
    <source>
        <dbReference type="Proteomes" id="UP000694843"/>
    </source>
</evidence>
<dbReference type="InterPro" id="IPR036322">
    <property type="entry name" value="WD40_repeat_dom_sf"/>
</dbReference>
<dbReference type="SMART" id="SM00320">
    <property type="entry name" value="WD40"/>
    <property type="match status" value="6"/>
</dbReference>
<dbReference type="SUPFAM" id="SSF160897">
    <property type="entry name" value="Taf5 N-terminal domain-like"/>
    <property type="match status" value="1"/>
</dbReference>
<keyword evidence="5" id="KW-0805">Transcription regulation</keyword>
<dbReference type="PROSITE" id="PS50082">
    <property type="entry name" value="WD_REPEATS_2"/>
    <property type="match status" value="4"/>
</dbReference>
<dbReference type="OMA" id="HLDMVHC"/>
<keyword evidence="4" id="KW-0677">Repeat</keyword>
<feature type="region of interest" description="Disordered" evidence="9">
    <location>
        <begin position="313"/>
        <end position="341"/>
    </location>
</feature>
<evidence type="ECO:0000256" key="4">
    <source>
        <dbReference type="ARBA" id="ARBA00022737"/>
    </source>
</evidence>
<evidence type="ECO:0000256" key="7">
    <source>
        <dbReference type="ARBA" id="ARBA00023242"/>
    </source>
</evidence>
<dbReference type="InterPro" id="IPR001680">
    <property type="entry name" value="WD40_rpt"/>
</dbReference>
<dbReference type="GO" id="GO:0016251">
    <property type="term" value="F:RNA polymerase II general transcription initiation factor activity"/>
    <property type="evidence" value="ECO:0007669"/>
    <property type="project" value="TreeGrafter"/>
</dbReference>
<feature type="domain" description="TFIID subunit TAF5 NTD2" evidence="10">
    <location>
        <begin position="61"/>
        <end position="185"/>
    </location>
</feature>
<comment type="similarity">
    <text evidence="2">Belongs to the WD repeat TAF5 family.</text>
</comment>
<dbReference type="KEGG" id="hazt:108678722"/>
<dbReference type="GO" id="GO:0006367">
    <property type="term" value="P:transcription initiation at RNA polymerase II promoter"/>
    <property type="evidence" value="ECO:0007669"/>
    <property type="project" value="TreeGrafter"/>
</dbReference>
<dbReference type="AlphaFoldDB" id="A0A8B7PBS9"/>
<dbReference type="InterPro" id="IPR007582">
    <property type="entry name" value="TFIID_NTD2"/>
</dbReference>
<dbReference type="OrthoDB" id="10266330at2759"/>
<dbReference type="InterPro" id="IPR019775">
    <property type="entry name" value="WD40_repeat_CS"/>
</dbReference>
<evidence type="ECO:0000256" key="3">
    <source>
        <dbReference type="ARBA" id="ARBA00022574"/>
    </source>
</evidence>
<accession>A0A8B7PBS9</accession>
<evidence type="ECO:0000256" key="2">
    <source>
        <dbReference type="ARBA" id="ARBA00009435"/>
    </source>
</evidence>
<evidence type="ECO:0000256" key="1">
    <source>
        <dbReference type="ARBA" id="ARBA00004123"/>
    </source>
</evidence>
<evidence type="ECO:0000256" key="9">
    <source>
        <dbReference type="SAM" id="MobiDB-lite"/>
    </source>
</evidence>
<comment type="subcellular location">
    <subcellularLocation>
        <location evidence="1">Nucleus</location>
    </subcellularLocation>
</comment>
<protein>
    <submittedName>
        <fullName evidence="12">TAF5-like RNA polymerase II p300/CBP-associated factor-associated factor 65 kDa subunit 5L</fullName>
    </submittedName>
</protein>
<proteinExistence type="inferred from homology"/>
<dbReference type="PANTHER" id="PTHR19879">
    <property type="entry name" value="TRANSCRIPTION INITIATION FACTOR TFIID"/>
    <property type="match status" value="1"/>
</dbReference>
<dbReference type="InterPro" id="IPR015943">
    <property type="entry name" value="WD40/YVTN_repeat-like_dom_sf"/>
</dbReference>
<dbReference type="GeneID" id="108678722"/>
<dbReference type="Proteomes" id="UP000694843">
    <property type="component" value="Unplaced"/>
</dbReference>
<feature type="repeat" description="WD" evidence="8">
    <location>
        <begin position="470"/>
        <end position="511"/>
    </location>
</feature>
<dbReference type="CDD" id="cd08044">
    <property type="entry name" value="TAF5_NTD2"/>
    <property type="match status" value="1"/>
</dbReference>
<dbReference type="GO" id="GO:0005669">
    <property type="term" value="C:transcription factor TFIID complex"/>
    <property type="evidence" value="ECO:0007669"/>
    <property type="project" value="TreeGrafter"/>
</dbReference>
<keyword evidence="7" id="KW-0539">Nucleus</keyword>
<reference evidence="12" key="1">
    <citation type="submission" date="2025-08" db="UniProtKB">
        <authorList>
            <consortium name="RefSeq"/>
        </authorList>
    </citation>
    <scope>IDENTIFICATION</scope>
    <source>
        <tissue evidence="12">Whole organism</tissue>
    </source>
</reference>
<dbReference type="Gene3D" id="2.130.10.10">
    <property type="entry name" value="YVTN repeat-like/Quinoprotein amine dehydrogenase"/>
    <property type="match status" value="2"/>
</dbReference>
<feature type="repeat" description="WD" evidence="8">
    <location>
        <begin position="386"/>
        <end position="420"/>
    </location>
</feature>
<evidence type="ECO:0000256" key="5">
    <source>
        <dbReference type="ARBA" id="ARBA00023015"/>
    </source>
</evidence>
<evidence type="ECO:0000259" key="10">
    <source>
        <dbReference type="Pfam" id="PF04494"/>
    </source>
</evidence>
<dbReference type="PRINTS" id="PR00320">
    <property type="entry name" value="GPROTEINBRPT"/>
</dbReference>
<dbReference type="PROSITE" id="PS50294">
    <property type="entry name" value="WD_REPEATS_REGION"/>
    <property type="match status" value="4"/>
</dbReference>
<dbReference type="InterPro" id="IPR037264">
    <property type="entry name" value="TFIID_NTD2_sf"/>
</dbReference>
<dbReference type="Pfam" id="PF00400">
    <property type="entry name" value="WD40"/>
    <property type="match status" value="5"/>
</dbReference>
<keyword evidence="11" id="KW-1185">Reference proteome</keyword>
<evidence type="ECO:0000256" key="6">
    <source>
        <dbReference type="ARBA" id="ARBA00023163"/>
    </source>
</evidence>
<feature type="repeat" description="WD" evidence="8">
    <location>
        <begin position="428"/>
        <end position="469"/>
    </location>
</feature>
<dbReference type="RefSeq" id="XP_018022676.1">
    <property type="nucleotide sequence ID" value="XM_018167187.2"/>
</dbReference>
<dbReference type="CDD" id="cd00200">
    <property type="entry name" value="WD40"/>
    <property type="match status" value="1"/>
</dbReference>
<feature type="repeat" description="WD" evidence="8">
    <location>
        <begin position="344"/>
        <end position="385"/>
    </location>
</feature>
<keyword evidence="3 8" id="KW-0853">WD repeat</keyword>
<evidence type="ECO:0000256" key="8">
    <source>
        <dbReference type="PROSITE-ProRule" id="PRU00221"/>
    </source>
</evidence>
<dbReference type="Gene3D" id="1.25.40.500">
    <property type="entry name" value="TFIID subunit TAF5, NTD2 domain"/>
    <property type="match status" value="1"/>
</dbReference>
<organism evidence="11 12">
    <name type="scientific">Hyalella azteca</name>
    <name type="common">Amphipod</name>
    <dbReference type="NCBI Taxonomy" id="294128"/>
    <lineage>
        <taxon>Eukaryota</taxon>
        <taxon>Metazoa</taxon>
        <taxon>Ecdysozoa</taxon>
        <taxon>Arthropoda</taxon>
        <taxon>Crustacea</taxon>
        <taxon>Multicrustacea</taxon>
        <taxon>Malacostraca</taxon>
        <taxon>Eumalacostraca</taxon>
        <taxon>Peracarida</taxon>
        <taxon>Amphipoda</taxon>
        <taxon>Senticaudata</taxon>
        <taxon>Talitrida</taxon>
        <taxon>Talitroidea</taxon>
        <taxon>Hyalellidae</taxon>
        <taxon>Hyalella</taxon>
    </lineage>
</organism>
<keyword evidence="6" id="KW-0804">Transcription</keyword>
<sequence length="602" mass="65651">MKKEKVEKIQNSLSEYLKKRNYEVFSSVSEASEREVGMLGLLESSTPNSLSYTAPAASHLHIEHQFARLKAWMMEASEPCRSELSQLLFPLFVHIYLELGASSGKSAASNFFNKNCQVFRVNREYELTLRQLVSTTGDASQTVIRCLKSGKYLVHVSDSSTLQYLLRYLRSGNNPTLLQIMSRYIDVEADDGLVPSVLFSENKEKEEEKPGACSTSVRDCSAEQLAAVEAVISNTRQLPHPGYSVALYSVLNAHNGVCCASISPQVDILACGFEDSVVKVWSLTPHWPHTSQQNKATTYLSCDEIRIDEPVKDGNFKEESSASGTATSSSRSRKQASGGEVLSLRGHSGPVFDMDFTSSSSHLVTVSEDTYMRLWNLSDGECVAKYSGHNYPVFRVTNSARDLHVATGSADLTARLWNLEYLHPLRVFAGHTASVNAVAFHSNCSYLATGSWDHSVRLWQITDACAVRIFLHHTAPVTSLAFSPNGRLLASGSCDGSVAVWDLSAGKVIADISYPNTSDAGPSAGNCESVVALSWSLDSLLLVISSMDGLVRTIAIDADTSDREAETSEVHSVTCGVDATLLHAALTKHNFIAAVAVQRPDR</sequence>
<name>A0A8B7PBS9_HYAAZ</name>
<dbReference type="SUPFAM" id="SSF50978">
    <property type="entry name" value="WD40 repeat-like"/>
    <property type="match status" value="1"/>
</dbReference>
<dbReference type="Pfam" id="PF04494">
    <property type="entry name" value="TFIID_NTD2"/>
    <property type="match status" value="1"/>
</dbReference>
<feature type="compositionally biased region" description="Low complexity" evidence="9">
    <location>
        <begin position="321"/>
        <end position="330"/>
    </location>
</feature>
<dbReference type="PANTHER" id="PTHR19879:SF7">
    <property type="entry name" value="PROTEASOMAL ATPASE-ASSOCIATED FACTOR 1"/>
    <property type="match status" value="1"/>
</dbReference>
<evidence type="ECO:0000313" key="12">
    <source>
        <dbReference type="RefSeq" id="XP_018022676.1"/>
    </source>
</evidence>
<dbReference type="PROSITE" id="PS00678">
    <property type="entry name" value="WD_REPEATS_1"/>
    <property type="match status" value="3"/>
</dbReference>
<gene>
    <name evidence="12" type="primary">LOC108678722</name>
</gene>
<dbReference type="InterPro" id="IPR020472">
    <property type="entry name" value="WD40_PAC1"/>
</dbReference>